<dbReference type="InterPro" id="IPR029001">
    <property type="entry name" value="ITPase-like_fam"/>
</dbReference>
<sequence length="377" mass="40084">MSNTEKKSKIPSAPTFATSGNLLSNVAPPTQLPNFVTATTVAPPIPAPQIASHIQPIPLDQLPPQIVKNEEPQPVQHQTQQQQHNQSPDSPEKFSPAIPLSKGEPTLPIRSPEDSLTTLSPESMTESISEMEKIGDIMPGSGLLTWMKGAVSGGGLLQKVAEKAKSSVDSMITTLDPQMKEYLRSGGDLVIVVASDKEVKISPIREGFQTVFGKATVIGYAAQSDVTAAQPVGYAAAYAAAKQRIAYIRSHSELTNNVPVVAVEGFIQEPIADRWYELSLLVLSQPSLGVEHQVLSQSTPVPSAVVTAARAATQGYQHEQTGFSVTVGSIMAANLKVPHTQWQEAATGVSRREILLLAAKSLAGSYKKLLAVSAAET</sequence>
<feature type="region of interest" description="Disordered" evidence="4">
    <location>
        <begin position="1"/>
        <end position="31"/>
    </location>
</feature>
<feature type="compositionally biased region" description="Polar residues" evidence="4">
    <location>
        <begin position="114"/>
        <end position="125"/>
    </location>
</feature>
<evidence type="ECO:0000313" key="6">
    <source>
        <dbReference type="EMBL" id="OWR40753.1"/>
    </source>
</evidence>
<accession>A0A212EGY8</accession>
<evidence type="ECO:0000256" key="4">
    <source>
        <dbReference type="SAM" id="MobiDB-lite"/>
    </source>
</evidence>
<dbReference type="InterPro" id="IPR026534">
    <property type="entry name" value="PRRC1"/>
</dbReference>
<dbReference type="PANTHER" id="PTHR23276:SF2">
    <property type="entry name" value="PROTEIN PRRC1"/>
    <property type="match status" value="1"/>
</dbReference>
<feature type="domain" description="Non-canonical purine NTP phosphatase/PRRC1" evidence="5">
    <location>
        <begin position="195"/>
        <end position="310"/>
    </location>
</feature>
<dbReference type="eggNOG" id="ENOG502QUZV">
    <property type="taxonomic scope" value="Eukaryota"/>
</dbReference>
<comment type="subcellular location">
    <subcellularLocation>
        <location evidence="1">Golgi apparatus</location>
    </subcellularLocation>
</comment>
<dbReference type="AlphaFoldDB" id="A0A212EGY8"/>
<dbReference type="Proteomes" id="UP000007151">
    <property type="component" value="Unassembled WGS sequence"/>
</dbReference>
<name>A0A212EGY8_DANPL</name>
<keyword evidence="3" id="KW-0333">Golgi apparatus</keyword>
<dbReference type="OrthoDB" id="4968544at2759"/>
<dbReference type="EMBL" id="AGBW02014995">
    <property type="protein sequence ID" value="OWR40753.1"/>
    <property type="molecule type" value="Genomic_DNA"/>
</dbReference>
<dbReference type="Pfam" id="PF01931">
    <property type="entry name" value="NTPase_I-T"/>
    <property type="match status" value="1"/>
</dbReference>
<dbReference type="SUPFAM" id="SSF52972">
    <property type="entry name" value="ITPase-like"/>
    <property type="match status" value="1"/>
</dbReference>
<feature type="region of interest" description="Disordered" evidence="4">
    <location>
        <begin position="46"/>
        <end position="125"/>
    </location>
</feature>
<protein>
    <recommendedName>
        <fullName evidence="5">Non-canonical purine NTP phosphatase/PRRC1 domain-containing protein</fullName>
    </recommendedName>
</protein>
<feature type="compositionally biased region" description="Low complexity" evidence="4">
    <location>
        <begin position="48"/>
        <end position="86"/>
    </location>
</feature>
<comment type="caution">
    <text evidence="6">The sequence shown here is derived from an EMBL/GenBank/DDBJ whole genome shotgun (WGS) entry which is preliminary data.</text>
</comment>
<comment type="similarity">
    <text evidence="2">Belongs to the PRRC1 family.</text>
</comment>
<dbReference type="Gene3D" id="3.90.950.10">
    <property type="match status" value="1"/>
</dbReference>
<evidence type="ECO:0000256" key="3">
    <source>
        <dbReference type="ARBA" id="ARBA00023034"/>
    </source>
</evidence>
<keyword evidence="7" id="KW-1185">Reference proteome</keyword>
<reference evidence="6 7" key="1">
    <citation type="journal article" date="2011" name="Cell">
        <title>The monarch butterfly genome yields insights into long-distance migration.</title>
        <authorList>
            <person name="Zhan S."/>
            <person name="Merlin C."/>
            <person name="Boore J.L."/>
            <person name="Reppert S.M."/>
        </authorList>
    </citation>
    <scope>NUCLEOTIDE SEQUENCE [LARGE SCALE GENOMIC DNA]</scope>
    <source>
        <strain evidence="6">F-2</strain>
    </source>
</reference>
<evidence type="ECO:0000256" key="2">
    <source>
        <dbReference type="ARBA" id="ARBA00010298"/>
    </source>
</evidence>
<proteinExistence type="inferred from homology"/>
<dbReference type="InterPro" id="IPR026533">
    <property type="entry name" value="NTPase/PRRC1"/>
</dbReference>
<evidence type="ECO:0000259" key="5">
    <source>
        <dbReference type="Pfam" id="PF01931"/>
    </source>
</evidence>
<dbReference type="GO" id="GO:0005794">
    <property type="term" value="C:Golgi apparatus"/>
    <property type="evidence" value="ECO:0007669"/>
    <property type="project" value="UniProtKB-SubCell"/>
</dbReference>
<feature type="compositionally biased region" description="Polar residues" evidence="4">
    <location>
        <begin position="15"/>
        <end position="31"/>
    </location>
</feature>
<dbReference type="GO" id="GO:0034237">
    <property type="term" value="F:protein kinase A regulatory subunit binding"/>
    <property type="evidence" value="ECO:0007669"/>
    <property type="project" value="TreeGrafter"/>
</dbReference>
<gene>
    <name evidence="6" type="ORF">KGM_214308</name>
</gene>
<evidence type="ECO:0000256" key="1">
    <source>
        <dbReference type="ARBA" id="ARBA00004555"/>
    </source>
</evidence>
<evidence type="ECO:0000313" key="7">
    <source>
        <dbReference type="Proteomes" id="UP000007151"/>
    </source>
</evidence>
<dbReference type="PANTHER" id="PTHR23276">
    <property type="entry name" value="PROTEIN PRRC1"/>
    <property type="match status" value="1"/>
</dbReference>
<dbReference type="KEGG" id="dpl:KGM_214308"/>
<organism evidence="6 7">
    <name type="scientific">Danaus plexippus plexippus</name>
    <dbReference type="NCBI Taxonomy" id="278856"/>
    <lineage>
        <taxon>Eukaryota</taxon>
        <taxon>Metazoa</taxon>
        <taxon>Ecdysozoa</taxon>
        <taxon>Arthropoda</taxon>
        <taxon>Hexapoda</taxon>
        <taxon>Insecta</taxon>
        <taxon>Pterygota</taxon>
        <taxon>Neoptera</taxon>
        <taxon>Endopterygota</taxon>
        <taxon>Lepidoptera</taxon>
        <taxon>Glossata</taxon>
        <taxon>Ditrysia</taxon>
        <taxon>Papilionoidea</taxon>
        <taxon>Nymphalidae</taxon>
        <taxon>Danainae</taxon>
        <taxon>Danaini</taxon>
        <taxon>Danaina</taxon>
        <taxon>Danaus</taxon>
        <taxon>Danaus</taxon>
    </lineage>
</organism>